<dbReference type="Proteomes" id="UP000051446">
    <property type="component" value="Unassembled WGS sequence"/>
</dbReference>
<accession>A0A0R2YAQ2</accession>
<gene>
    <name evidence="2" type="ORF">TU73_13345</name>
</gene>
<reference evidence="2 3" key="1">
    <citation type="submission" date="2015-02" db="EMBL/GenBank/DDBJ databases">
        <title>Pseudomonas helleri sp. nov. and Pseudomonas weihenstephanensis sp. nov., isolated from raw cows milk.</title>
        <authorList>
            <person name="von Neubeck M."/>
            <person name="Huptas C."/>
            <person name="Wenning M."/>
            <person name="Scherer S."/>
        </authorList>
    </citation>
    <scope>NUCLEOTIDE SEQUENCE [LARGE SCALE GENOMIC DNA]</scope>
    <source>
        <strain evidence="2 3">DSM 17149</strain>
    </source>
</reference>
<name>A0A0R2YAQ2_9PSED</name>
<dbReference type="EMBL" id="JYLH01000007">
    <property type="protein sequence ID" value="KRP45384.1"/>
    <property type="molecule type" value="Genomic_DNA"/>
</dbReference>
<comment type="caution">
    <text evidence="2">The sequence shown here is derived from an EMBL/GenBank/DDBJ whole genome shotgun (WGS) entry which is preliminary data.</text>
</comment>
<evidence type="ECO:0000313" key="2">
    <source>
        <dbReference type="EMBL" id="KRP45384.1"/>
    </source>
</evidence>
<protein>
    <submittedName>
        <fullName evidence="2">Uncharacterized protein</fullName>
    </submittedName>
</protein>
<evidence type="ECO:0000256" key="1">
    <source>
        <dbReference type="SAM" id="Phobius"/>
    </source>
</evidence>
<organism evidence="2 3">
    <name type="scientific">Pseudomonas libanensis</name>
    <dbReference type="NCBI Taxonomy" id="75588"/>
    <lineage>
        <taxon>Bacteria</taxon>
        <taxon>Pseudomonadati</taxon>
        <taxon>Pseudomonadota</taxon>
        <taxon>Gammaproteobacteria</taxon>
        <taxon>Pseudomonadales</taxon>
        <taxon>Pseudomonadaceae</taxon>
        <taxon>Pseudomonas</taxon>
    </lineage>
</organism>
<feature type="transmembrane region" description="Helical" evidence="1">
    <location>
        <begin position="6"/>
        <end position="24"/>
    </location>
</feature>
<dbReference type="RefSeq" id="WP_057012612.1">
    <property type="nucleotide sequence ID" value="NZ_JYLH01000007.1"/>
</dbReference>
<keyword evidence="1" id="KW-0472">Membrane</keyword>
<dbReference type="AlphaFoldDB" id="A0A0R2YAQ2"/>
<dbReference type="PATRIC" id="fig|75588.4.peg.5082"/>
<sequence>MQTETTIIVIGLLIGWIATAFYLIKASQKAYARGLAKGLNGQNELHHQEAQALRHDLQNQIKLRHAAQARAKSVCTFADHELLTNVGTTLRLAVETWQAFPGTETMVSKVTKQQRDLIAFAAKMWVSAYPTQSVAEDAA</sequence>
<keyword evidence="1" id="KW-0812">Transmembrane</keyword>
<keyword evidence="1" id="KW-1133">Transmembrane helix</keyword>
<proteinExistence type="predicted"/>
<evidence type="ECO:0000313" key="3">
    <source>
        <dbReference type="Proteomes" id="UP000051446"/>
    </source>
</evidence>